<gene>
    <name evidence="2" type="ORF">E1295_21565</name>
</gene>
<feature type="region of interest" description="Disordered" evidence="1">
    <location>
        <begin position="45"/>
        <end position="65"/>
    </location>
</feature>
<dbReference type="Proteomes" id="UP000295136">
    <property type="component" value="Unassembled WGS sequence"/>
</dbReference>
<comment type="caution">
    <text evidence="2">The sequence shown here is derived from an EMBL/GenBank/DDBJ whole genome shotgun (WGS) entry which is preliminary data.</text>
</comment>
<protein>
    <submittedName>
        <fullName evidence="2">Uncharacterized protein</fullName>
    </submittedName>
</protein>
<dbReference type="AlphaFoldDB" id="A0A4R5FEY5"/>
<evidence type="ECO:0000313" key="3">
    <source>
        <dbReference type="Proteomes" id="UP000295136"/>
    </source>
</evidence>
<dbReference type="RefSeq" id="WP_166427349.1">
    <property type="nucleotide sequence ID" value="NZ_SMLD01000055.1"/>
</dbReference>
<accession>A0A4R5FEY5</accession>
<evidence type="ECO:0000256" key="1">
    <source>
        <dbReference type="SAM" id="MobiDB-lite"/>
    </source>
</evidence>
<evidence type="ECO:0000313" key="2">
    <source>
        <dbReference type="EMBL" id="TDE48458.1"/>
    </source>
</evidence>
<dbReference type="EMBL" id="SMLD01000055">
    <property type="protein sequence ID" value="TDE48458.1"/>
    <property type="molecule type" value="Genomic_DNA"/>
</dbReference>
<sequence length="65" mass="7189">MAARRTGKRVEVGSLRTETCAVHATPQGGLVLEQHARPVRVRQNGRWTSAAETASAPERTWKRAH</sequence>
<organism evidence="2 3">
    <name type="scientific">Nonomuraea mesophila</name>
    <dbReference type="NCBI Taxonomy" id="2530382"/>
    <lineage>
        <taxon>Bacteria</taxon>
        <taxon>Bacillati</taxon>
        <taxon>Actinomycetota</taxon>
        <taxon>Actinomycetes</taxon>
        <taxon>Streptosporangiales</taxon>
        <taxon>Streptosporangiaceae</taxon>
        <taxon>Nonomuraea</taxon>
    </lineage>
</organism>
<reference evidence="2 3" key="1">
    <citation type="submission" date="2019-03" db="EMBL/GenBank/DDBJ databases">
        <title>Draft genome sequences of novel Actinobacteria.</title>
        <authorList>
            <person name="Sahin N."/>
            <person name="Ay H."/>
            <person name="Saygin H."/>
        </authorList>
    </citation>
    <scope>NUCLEOTIDE SEQUENCE [LARGE SCALE GENOMIC DNA]</scope>
    <source>
        <strain evidence="2 3">6K102</strain>
    </source>
</reference>
<name>A0A4R5FEY5_9ACTN</name>
<keyword evidence="3" id="KW-1185">Reference proteome</keyword>
<proteinExistence type="predicted"/>